<evidence type="ECO:0000313" key="2">
    <source>
        <dbReference type="EMBL" id="CAF1567826.1"/>
    </source>
</evidence>
<organism evidence="2 3">
    <name type="scientific">Adineta ricciae</name>
    <name type="common">Rotifer</name>
    <dbReference type="NCBI Taxonomy" id="249248"/>
    <lineage>
        <taxon>Eukaryota</taxon>
        <taxon>Metazoa</taxon>
        <taxon>Spiralia</taxon>
        <taxon>Gnathifera</taxon>
        <taxon>Rotifera</taxon>
        <taxon>Eurotatoria</taxon>
        <taxon>Bdelloidea</taxon>
        <taxon>Adinetida</taxon>
        <taxon>Adinetidae</taxon>
        <taxon>Adineta</taxon>
    </lineage>
</organism>
<keyword evidence="1" id="KW-0472">Membrane</keyword>
<dbReference type="Proteomes" id="UP000663828">
    <property type="component" value="Unassembled WGS sequence"/>
</dbReference>
<proteinExistence type="predicted"/>
<gene>
    <name evidence="2" type="ORF">XAT740_LOCUS44182</name>
</gene>
<keyword evidence="1" id="KW-1133">Transmembrane helix</keyword>
<evidence type="ECO:0000313" key="3">
    <source>
        <dbReference type="Proteomes" id="UP000663828"/>
    </source>
</evidence>
<keyword evidence="3" id="KW-1185">Reference proteome</keyword>
<reference evidence="2" key="1">
    <citation type="submission" date="2021-02" db="EMBL/GenBank/DDBJ databases">
        <authorList>
            <person name="Nowell W R."/>
        </authorList>
    </citation>
    <scope>NUCLEOTIDE SEQUENCE</scope>
</reference>
<sequence>MHNHTEEILNESIECLMPWFQEALIDDTLSPPDCVSKKQSLLIFLNTTVCKTILKSTFMKSTLLITVFILGMLACLATSAPTETTDSLEPRAWDFWCTVQCGYWNYCMLKGQKCGTEPSSCDCRRIGT</sequence>
<comment type="caution">
    <text evidence="2">The sequence shown here is derived from an EMBL/GenBank/DDBJ whole genome shotgun (WGS) entry which is preliminary data.</text>
</comment>
<feature type="transmembrane region" description="Helical" evidence="1">
    <location>
        <begin position="61"/>
        <end position="80"/>
    </location>
</feature>
<accession>A0A815YAU0</accession>
<dbReference type="AlphaFoldDB" id="A0A815YAU0"/>
<name>A0A815YAU0_ADIRI</name>
<evidence type="ECO:0000256" key="1">
    <source>
        <dbReference type="SAM" id="Phobius"/>
    </source>
</evidence>
<protein>
    <submittedName>
        <fullName evidence="2">Uncharacterized protein</fullName>
    </submittedName>
</protein>
<dbReference type="EMBL" id="CAJNOR010005562">
    <property type="protein sequence ID" value="CAF1567826.1"/>
    <property type="molecule type" value="Genomic_DNA"/>
</dbReference>
<keyword evidence="1" id="KW-0812">Transmembrane</keyword>